<dbReference type="NCBIfam" id="TIGR04316">
    <property type="entry name" value="dhbA_paeA"/>
    <property type="match status" value="1"/>
</dbReference>
<evidence type="ECO:0000256" key="3">
    <source>
        <dbReference type="NCBIfam" id="TIGR04316"/>
    </source>
</evidence>
<comment type="similarity">
    <text evidence="1">Belongs to the short-chain dehydrogenases/reductases (SDR) family.</text>
</comment>
<keyword evidence="2 5" id="KW-0560">Oxidoreductase</keyword>
<accession>A0A7K2IYE3</accession>
<dbReference type="InterPro" id="IPR020904">
    <property type="entry name" value="Sc_DH/Rdtase_CS"/>
</dbReference>
<dbReference type="SMART" id="SM00822">
    <property type="entry name" value="PKS_KR"/>
    <property type="match status" value="1"/>
</dbReference>
<dbReference type="InterPro" id="IPR002347">
    <property type="entry name" value="SDR_fam"/>
</dbReference>
<dbReference type="PROSITE" id="PS00061">
    <property type="entry name" value="ADH_SHORT"/>
    <property type="match status" value="1"/>
</dbReference>
<dbReference type="EMBL" id="WWHY01000001">
    <property type="protein sequence ID" value="MYR34805.1"/>
    <property type="molecule type" value="Genomic_DNA"/>
</dbReference>
<evidence type="ECO:0000313" key="5">
    <source>
        <dbReference type="EMBL" id="MYR34805.1"/>
    </source>
</evidence>
<evidence type="ECO:0000259" key="4">
    <source>
        <dbReference type="SMART" id="SM00822"/>
    </source>
</evidence>
<gene>
    <name evidence="5" type="ORF">GTW20_21745</name>
</gene>
<evidence type="ECO:0000313" key="6">
    <source>
        <dbReference type="Proteomes" id="UP000467124"/>
    </source>
</evidence>
<dbReference type="Gene3D" id="3.40.50.720">
    <property type="entry name" value="NAD(P)-binding Rossmann-like Domain"/>
    <property type="match status" value="1"/>
</dbReference>
<dbReference type="InterPro" id="IPR003560">
    <property type="entry name" value="DHB_DH"/>
</dbReference>
<comment type="caution">
    <text evidence="5">The sequence shown here is derived from an EMBL/GenBank/DDBJ whole genome shotgun (WGS) entry which is preliminary data.</text>
</comment>
<dbReference type="FunFam" id="3.40.50.720:FF:000084">
    <property type="entry name" value="Short-chain dehydrogenase reductase"/>
    <property type="match status" value="1"/>
</dbReference>
<evidence type="ECO:0000256" key="1">
    <source>
        <dbReference type="ARBA" id="ARBA00006484"/>
    </source>
</evidence>
<dbReference type="InterPro" id="IPR057326">
    <property type="entry name" value="KR_dom"/>
</dbReference>
<dbReference type="RefSeq" id="WP_161111704.1">
    <property type="nucleotide sequence ID" value="NZ_WWHY01000001.1"/>
</dbReference>
<dbReference type="PANTHER" id="PTHR42760:SF115">
    <property type="entry name" value="3-OXOACYL-[ACYL-CARRIER-PROTEIN] REDUCTASE FABG"/>
    <property type="match status" value="1"/>
</dbReference>
<protein>
    <recommendedName>
        <fullName evidence="3">2,3-dihydro-2,3-dihydroxybenzoate dehydrogenase</fullName>
        <ecNumber evidence="3">1.3.1.28</ecNumber>
    </recommendedName>
</protein>
<dbReference type="PRINTS" id="PR01397">
    <property type="entry name" value="DHBDHDRGNASE"/>
</dbReference>
<organism evidence="5 6">
    <name type="scientific">Nocardiopsis alba</name>
    <dbReference type="NCBI Taxonomy" id="53437"/>
    <lineage>
        <taxon>Bacteria</taxon>
        <taxon>Bacillati</taxon>
        <taxon>Actinomycetota</taxon>
        <taxon>Actinomycetes</taxon>
        <taxon>Streptosporangiales</taxon>
        <taxon>Nocardiopsidaceae</taxon>
        <taxon>Nocardiopsis</taxon>
    </lineage>
</organism>
<feature type="domain" description="Ketoreductase" evidence="4">
    <location>
        <begin position="17"/>
        <end position="210"/>
    </location>
</feature>
<dbReference type="Pfam" id="PF00106">
    <property type="entry name" value="adh_short"/>
    <property type="match status" value="1"/>
</dbReference>
<dbReference type="GO" id="GO:0016616">
    <property type="term" value="F:oxidoreductase activity, acting on the CH-OH group of donors, NAD or NADP as acceptor"/>
    <property type="evidence" value="ECO:0007669"/>
    <property type="project" value="TreeGrafter"/>
</dbReference>
<dbReference type="InterPro" id="IPR036291">
    <property type="entry name" value="NAD(P)-bd_dom_sf"/>
</dbReference>
<dbReference type="Proteomes" id="UP000467124">
    <property type="component" value="Unassembled WGS sequence"/>
</dbReference>
<proteinExistence type="inferred from homology"/>
<name>A0A7K2IYE3_9ACTN</name>
<dbReference type="AlphaFoldDB" id="A0A7K2IYE3"/>
<dbReference type="EC" id="1.3.1.28" evidence="3"/>
<sequence length="271" mass="28193">MSPRPARPEEPERPARDVALVTGAAGGIGAAVVRSMAAQGYDVAAIDRREPALRTLVTEVEHDGRRAAYHGVDVGDGEAVEDVVSKVERDLGPITAVANVAGVLHYGATAKFPTEHWHELFAVNALGVFNVCRAVSARMVSRGRGGIVTVGSDAASVPRTAMAAYAASKAAATQFTLCFGLEMAPHGIRCNVVSPGSTDTPMRSRLWGEGATADAPSPNGVNLTDFRVGIPLGRVADPQDVADAVTFLLSDRARHITLHDLRVDGGAGLGA</sequence>
<evidence type="ECO:0000256" key="2">
    <source>
        <dbReference type="ARBA" id="ARBA00023002"/>
    </source>
</evidence>
<reference evidence="5 6" key="1">
    <citation type="journal article" date="2019" name="Nat. Commun.">
        <title>The antimicrobial potential of Streptomyces from insect microbiomes.</title>
        <authorList>
            <person name="Chevrette M.G."/>
            <person name="Carlson C.M."/>
            <person name="Ortega H.E."/>
            <person name="Thomas C."/>
            <person name="Ananiev G.E."/>
            <person name="Barns K.J."/>
            <person name="Book A.J."/>
            <person name="Cagnazzo J."/>
            <person name="Carlos C."/>
            <person name="Flanigan W."/>
            <person name="Grubbs K.J."/>
            <person name="Horn H.A."/>
            <person name="Hoffmann F.M."/>
            <person name="Klassen J.L."/>
            <person name="Knack J.J."/>
            <person name="Lewin G.R."/>
            <person name="McDonald B.R."/>
            <person name="Muller L."/>
            <person name="Melo W.G.P."/>
            <person name="Pinto-Tomas A.A."/>
            <person name="Schmitz A."/>
            <person name="Wendt-Pienkowski E."/>
            <person name="Wildman S."/>
            <person name="Zhao M."/>
            <person name="Zhang F."/>
            <person name="Bugni T.S."/>
            <person name="Andes D.R."/>
            <person name="Pupo M.T."/>
            <person name="Currie C.R."/>
        </authorList>
    </citation>
    <scope>NUCLEOTIDE SEQUENCE [LARGE SCALE GENOMIC DNA]</scope>
    <source>
        <strain evidence="5 6">SID5840</strain>
    </source>
</reference>
<dbReference type="SUPFAM" id="SSF51735">
    <property type="entry name" value="NAD(P)-binding Rossmann-fold domains"/>
    <property type="match status" value="1"/>
</dbReference>
<dbReference type="PANTHER" id="PTHR42760">
    <property type="entry name" value="SHORT-CHAIN DEHYDROGENASES/REDUCTASES FAMILY MEMBER"/>
    <property type="match status" value="1"/>
</dbReference>
<dbReference type="GO" id="GO:0008667">
    <property type="term" value="F:2,3-dihydro-2,3-dihydroxybenzoate dehydrogenase activity"/>
    <property type="evidence" value="ECO:0007669"/>
    <property type="project" value="UniProtKB-UniRule"/>
</dbReference>
<dbReference type="GO" id="GO:0019290">
    <property type="term" value="P:siderophore biosynthetic process"/>
    <property type="evidence" value="ECO:0007669"/>
    <property type="project" value="InterPro"/>
</dbReference>